<evidence type="ECO:0000313" key="2">
    <source>
        <dbReference type="Proteomes" id="UP000238882"/>
    </source>
</evidence>
<reference evidence="1 2" key="1">
    <citation type="submission" date="2016-12" db="EMBL/GenBank/DDBJ databases">
        <title>Trade-off between light-utilization and light-protection in marine flavobacteria.</title>
        <authorList>
            <person name="Kumagai Y."/>
            <person name="Yoshizawa S."/>
            <person name="Kogure K."/>
            <person name="Iwasaki W."/>
        </authorList>
    </citation>
    <scope>NUCLEOTIDE SEQUENCE [LARGE SCALE GENOMIC DNA]</scope>
    <source>
        <strain evidence="1 2">NBRC 108759</strain>
    </source>
</reference>
<dbReference type="NCBIfam" id="NF047352">
    <property type="entry name" value="P_loop_sacsin"/>
    <property type="match status" value="1"/>
</dbReference>
<gene>
    <name evidence="1" type="ORF">BTO18_10420</name>
</gene>
<dbReference type="InterPro" id="IPR036890">
    <property type="entry name" value="HATPase_C_sf"/>
</dbReference>
<evidence type="ECO:0008006" key="3">
    <source>
        <dbReference type="Google" id="ProtNLM"/>
    </source>
</evidence>
<dbReference type="EMBL" id="MSCN01000001">
    <property type="protein sequence ID" value="PQJ79560.1"/>
    <property type="molecule type" value="Genomic_DNA"/>
</dbReference>
<sequence length="532" mass="62975">MIQSLEEGRKEDGNRSIADKIIKRLHDLDKTIEHNQGRWAWELLQNAKDSSVNDENHKISVQIILDNNQVEFKHNGIHFTEKDIRGLINQISSKEVEENEQTRKTGRFGTGFLTTHLLSRIIQIRGILKSENEQFYRFKFPLDRTGKTMLELAPMIEKAWSEFHNSVLEVNHNDYNINEFNTSFCYSLITSEQQEVARTGIEEFTKLLPYVLAFIPKIKSIQIIDNTRGTDVTFLDKNNRLNEFITLIERIKNGIKSNIYILNYSGNKSSIACELEKENDKYFFKNLDNLPKLFCDFPLIGTENFHFPVIANSFYFNPLTERNGVWLKKENDDEVLENRSILIESIELYKELLPKLLESNYFNFFNIIQTKIPNVDYINKDWFSDEIQTPLRNFIIELNIVELENDDKKTIKDIWFPSKEYNIERKNNLWQFNYDLSPNSIPKKEHFEKWTSYSWSDWNFLNYEELVKEIEKIGSIEKIEESLINKDSYDWLNSVGMFLLEVESNKLLIKNMQLYLIEMEYSIKKVSCLLTK</sequence>
<name>A0A2S7WPM6_9FLAO</name>
<accession>A0A2S7WPM6</accession>
<dbReference type="Gene3D" id="3.30.565.10">
    <property type="entry name" value="Histidine kinase-like ATPase, C-terminal domain"/>
    <property type="match status" value="1"/>
</dbReference>
<dbReference type="Proteomes" id="UP000238882">
    <property type="component" value="Unassembled WGS sequence"/>
</dbReference>
<evidence type="ECO:0000313" key="1">
    <source>
        <dbReference type="EMBL" id="PQJ79560.1"/>
    </source>
</evidence>
<dbReference type="RefSeq" id="WP_211295595.1">
    <property type="nucleotide sequence ID" value="NZ_MSCN01000001.1"/>
</dbReference>
<keyword evidence="2" id="KW-1185">Reference proteome</keyword>
<dbReference type="AlphaFoldDB" id="A0A2S7WPM6"/>
<proteinExistence type="predicted"/>
<dbReference type="SUPFAM" id="SSF55874">
    <property type="entry name" value="ATPase domain of HSP90 chaperone/DNA topoisomerase II/histidine kinase"/>
    <property type="match status" value="1"/>
</dbReference>
<protein>
    <recommendedName>
        <fullName evidence="3">ATP-binding protein</fullName>
    </recommendedName>
</protein>
<organism evidence="1 2">
    <name type="scientific">Polaribacter porphyrae</name>
    <dbReference type="NCBI Taxonomy" id="1137780"/>
    <lineage>
        <taxon>Bacteria</taxon>
        <taxon>Pseudomonadati</taxon>
        <taxon>Bacteroidota</taxon>
        <taxon>Flavobacteriia</taxon>
        <taxon>Flavobacteriales</taxon>
        <taxon>Flavobacteriaceae</taxon>
    </lineage>
</organism>
<comment type="caution">
    <text evidence="1">The sequence shown here is derived from an EMBL/GenBank/DDBJ whole genome shotgun (WGS) entry which is preliminary data.</text>
</comment>